<dbReference type="GO" id="GO:0005886">
    <property type="term" value="C:plasma membrane"/>
    <property type="evidence" value="ECO:0007669"/>
    <property type="project" value="UniProtKB-SubCell"/>
</dbReference>
<protein>
    <recommendedName>
        <fullName evidence="7">DNA translocase FtsK 4TM region domain-containing protein</fullName>
    </recommendedName>
</protein>
<evidence type="ECO:0000256" key="5">
    <source>
        <dbReference type="ARBA" id="ARBA00023136"/>
    </source>
</evidence>
<reference evidence="8" key="1">
    <citation type="journal article" date="2014" name="Front. Microbiol.">
        <title>High frequency of phylogenetically diverse reductive dehalogenase-homologous genes in deep subseafloor sedimentary metagenomes.</title>
        <authorList>
            <person name="Kawai M."/>
            <person name="Futagami T."/>
            <person name="Toyoda A."/>
            <person name="Takaki Y."/>
            <person name="Nishi S."/>
            <person name="Hori S."/>
            <person name="Arai W."/>
            <person name="Tsubouchi T."/>
            <person name="Morono Y."/>
            <person name="Uchiyama I."/>
            <person name="Ito T."/>
            <person name="Fujiyama A."/>
            <person name="Inagaki F."/>
            <person name="Takami H."/>
        </authorList>
    </citation>
    <scope>NUCLEOTIDE SEQUENCE</scope>
    <source>
        <strain evidence="8">Expedition CK06-06</strain>
    </source>
</reference>
<feature type="transmembrane region" description="Helical" evidence="6">
    <location>
        <begin position="89"/>
        <end position="109"/>
    </location>
</feature>
<dbReference type="Pfam" id="PF13491">
    <property type="entry name" value="FtsK_4TM"/>
    <property type="match status" value="1"/>
</dbReference>
<comment type="subcellular location">
    <subcellularLocation>
        <location evidence="1">Cell membrane</location>
        <topology evidence="1">Multi-pass membrane protein</topology>
    </subcellularLocation>
</comment>
<evidence type="ECO:0000256" key="2">
    <source>
        <dbReference type="ARBA" id="ARBA00022475"/>
    </source>
</evidence>
<evidence type="ECO:0000259" key="7">
    <source>
        <dbReference type="Pfam" id="PF13491"/>
    </source>
</evidence>
<feature type="transmembrane region" description="Helical" evidence="6">
    <location>
        <begin position="53"/>
        <end position="77"/>
    </location>
</feature>
<sequence>MANKRKRREKKKRIILPKDLERKVFGILIFLVGVIFILSFFEEAGKGGQVIKSSLTFLLGRAAILVPLAFFFYPFLFLKRKKLIRFNDFTIALAFLSFIILVSGLFVILDLQEKGEIDGGKLGYFIAFLPLRLFGSLATQIIFSTLIFIDILIFSQIIKSLLPEREEIPEPQRLLKRPEPVFKPTPIKRLKKRLERERGMPVEIEKPITKPISLEYKSPPLNLLET</sequence>
<keyword evidence="4 6" id="KW-1133">Transmembrane helix</keyword>
<organism evidence="8">
    <name type="scientific">marine sediment metagenome</name>
    <dbReference type="NCBI Taxonomy" id="412755"/>
    <lineage>
        <taxon>unclassified sequences</taxon>
        <taxon>metagenomes</taxon>
        <taxon>ecological metagenomes</taxon>
    </lineage>
</organism>
<dbReference type="InterPro" id="IPR025199">
    <property type="entry name" value="FtsK_4TM"/>
</dbReference>
<keyword evidence="2" id="KW-1003">Cell membrane</keyword>
<feature type="transmembrane region" description="Helical" evidence="6">
    <location>
        <begin position="20"/>
        <end position="41"/>
    </location>
</feature>
<evidence type="ECO:0000313" key="8">
    <source>
        <dbReference type="EMBL" id="GAI26863.1"/>
    </source>
</evidence>
<dbReference type="EMBL" id="BARV01019072">
    <property type="protein sequence ID" value="GAI26863.1"/>
    <property type="molecule type" value="Genomic_DNA"/>
</dbReference>
<dbReference type="AlphaFoldDB" id="X1M6A8"/>
<evidence type="ECO:0000256" key="6">
    <source>
        <dbReference type="SAM" id="Phobius"/>
    </source>
</evidence>
<name>X1M6A8_9ZZZZ</name>
<gene>
    <name evidence="8" type="ORF">S06H3_32124</name>
</gene>
<feature type="domain" description="DNA translocase FtsK 4TM region" evidence="7">
    <location>
        <begin position="48"/>
        <end position="157"/>
    </location>
</feature>
<feature type="non-terminal residue" evidence="8">
    <location>
        <position position="226"/>
    </location>
</feature>
<evidence type="ECO:0000256" key="1">
    <source>
        <dbReference type="ARBA" id="ARBA00004651"/>
    </source>
</evidence>
<keyword evidence="5 6" id="KW-0472">Membrane</keyword>
<evidence type="ECO:0000256" key="4">
    <source>
        <dbReference type="ARBA" id="ARBA00022989"/>
    </source>
</evidence>
<keyword evidence="3 6" id="KW-0812">Transmembrane</keyword>
<proteinExistence type="predicted"/>
<comment type="caution">
    <text evidence="8">The sequence shown here is derived from an EMBL/GenBank/DDBJ whole genome shotgun (WGS) entry which is preliminary data.</text>
</comment>
<evidence type="ECO:0000256" key="3">
    <source>
        <dbReference type="ARBA" id="ARBA00022692"/>
    </source>
</evidence>
<accession>X1M6A8</accession>
<feature type="transmembrane region" description="Helical" evidence="6">
    <location>
        <begin position="129"/>
        <end position="155"/>
    </location>
</feature>